<keyword evidence="2" id="KW-0802">TPR repeat</keyword>
<proteinExistence type="predicted"/>
<dbReference type="InterPro" id="IPR051012">
    <property type="entry name" value="CellSynth/LPSAsmb/PSIAsmb"/>
</dbReference>
<sequence length="155" mass="17301">MAWWQHFFNRSSNKDGAPYYEEGLALVEQGKLHEALTSFRLALKQSPGDEVVLQQIAIVYTKIGMTDEAIKTYRHVVQKHPQAAGAHYGLAFLLIRTGEDVEAIPHLRAFLENAPVGQEAAEHVSHAREALAQLTGEEDQTDFSIQSGTIQDELF</sequence>
<dbReference type="PANTHER" id="PTHR45586:SF1">
    <property type="entry name" value="LIPOPOLYSACCHARIDE ASSEMBLY PROTEIN B"/>
    <property type="match status" value="1"/>
</dbReference>
<keyword evidence="1" id="KW-0677">Repeat</keyword>
<accession>A0A383BF98</accession>
<dbReference type="InterPro" id="IPR011990">
    <property type="entry name" value="TPR-like_helical_dom_sf"/>
</dbReference>
<evidence type="ECO:0000313" key="3">
    <source>
        <dbReference type="EMBL" id="SVE18095.1"/>
    </source>
</evidence>
<dbReference type="EMBL" id="UINC01199593">
    <property type="protein sequence ID" value="SVE18095.1"/>
    <property type="molecule type" value="Genomic_DNA"/>
</dbReference>
<name>A0A383BF98_9ZZZZ</name>
<evidence type="ECO:0000256" key="1">
    <source>
        <dbReference type="ARBA" id="ARBA00022737"/>
    </source>
</evidence>
<dbReference type="SUPFAM" id="SSF48452">
    <property type="entry name" value="TPR-like"/>
    <property type="match status" value="1"/>
</dbReference>
<dbReference type="AlphaFoldDB" id="A0A383BF98"/>
<dbReference type="PROSITE" id="PS50005">
    <property type="entry name" value="TPR"/>
    <property type="match status" value="2"/>
</dbReference>
<organism evidence="3">
    <name type="scientific">marine metagenome</name>
    <dbReference type="NCBI Taxonomy" id="408172"/>
    <lineage>
        <taxon>unclassified sequences</taxon>
        <taxon>metagenomes</taxon>
        <taxon>ecological metagenomes</taxon>
    </lineage>
</organism>
<gene>
    <name evidence="3" type="ORF">METZ01_LOCUS470949</name>
</gene>
<reference evidence="3" key="1">
    <citation type="submission" date="2018-05" db="EMBL/GenBank/DDBJ databases">
        <authorList>
            <person name="Lanie J.A."/>
            <person name="Ng W.-L."/>
            <person name="Kazmierczak K.M."/>
            <person name="Andrzejewski T.M."/>
            <person name="Davidsen T.M."/>
            <person name="Wayne K.J."/>
            <person name="Tettelin H."/>
            <person name="Glass J.I."/>
            <person name="Rusch D."/>
            <person name="Podicherti R."/>
            <person name="Tsui H.-C.T."/>
            <person name="Winkler M.E."/>
        </authorList>
    </citation>
    <scope>NUCLEOTIDE SEQUENCE</scope>
</reference>
<dbReference type="Pfam" id="PF13181">
    <property type="entry name" value="TPR_8"/>
    <property type="match status" value="1"/>
</dbReference>
<dbReference type="Pfam" id="PF14559">
    <property type="entry name" value="TPR_19"/>
    <property type="match status" value="1"/>
</dbReference>
<protein>
    <submittedName>
        <fullName evidence="3">Uncharacterized protein</fullName>
    </submittedName>
</protein>
<dbReference type="Gene3D" id="1.25.40.10">
    <property type="entry name" value="Tetratricopeptide repeat domain"/>
    <property type="match status" value="1"/>
</dbReference>
<dbReference type="InterPro" id="IPR019734">
    <property type="entry name" value="TPR_rpt"/>
</dbReference>
<dbReference type="PANTHER" id="PTHR45586">
    <property type="entry name" value="TPR REPEAT-CONTAINING PROTEIN PA4667"/>
    <property type="match status" value="1"/>
</dbReference>
<dbReference type="SMART" id="SM00028">
    <property type="entry name" value="TPR"/>
    <property type="match status" value="3"/>
</dbReference>
<evidence type="ECO:0000256" key="2">
    <source>
        <dbReference type="ARBA" id="ARBA00022803"/>
    </source>
</evidence>